<feature type="transmembrane region" description="Helical" evidence="10">
    <location>
        <begin position="338"/>
        <end position="358"/>
    </location>
</feature>
<proteinExistence type="inferred from homology"/>
<dbReference type="Gene3D" id="1.20.1250.20">
    <property type="entry name" value="MFS general substrate transporter like domains"/>
    <property type="match status" value="2"/>
</dbReference>
<feature type="transmembrane region" description="Helical" evidence="10">
    <location>
        <begin position="116"/>
        <end position="137"/>
    </location>
</feature>
<evidence type="ECO:0000256" key="1">
    <source>
        <dbReference type="ARBA" id="ARBA00004651"/>
    </source>
</evidence>
<keyword evidence="7 10" id="KW-1133">Transmembrane helix</keyword>
<feature type="transmembrane region" description="Helical" evidence="10">
    <location>
        <begin position="191"/>
        <end position="210"/>
    </location>
</feature>
<dbReference type="InterPro" id="IPR005829">
    <property type="entry name" value="Sugar_transporter_CS"/>
</dbReference>
<name>A0A849BR98_9ACTN</name>
<reference evidence="12 13" key="1">
    <citation type="submission" date="2020-05" db="EMBL/GenBank/DDBJ databases">
        <title>MicrobeNet Type strains.</title>
        <authorList>
            <person name="Nicholson A.C."/>
        </authorList>
    </citation>
    <scope>NUCLEOTIDE SEQUENCE [LARGE SCALE GENOMIC DNA]</scope>
    <source>
        <strain evidence="12 13">JCM 14547</strain>
    </source>
</reference>
<dbReference type="NCBIfam" id="TIGR00879">
    <property type="entry name" value="SP"/>
    <property type="match status" value="1"/>
</dbReference>
<dbReference type="PROSITE" id="PS50850">
    <property type="entry name" value="MFS"/>
    <property type="match status" value="1"/>
</dbReference>
<dbReference type="PANTHER" id="PTHR48020">
    <property type="entry name" value="PROTON MYO-INOSITOL COTRANSPORTER"/>
    <property type="match status" value="1"/>
</dbReference>
<dbReference type="InterPro" id="IPR005828">
    <property type="entry name" value="MFS_sugar_transport-like"/>
</dbReference>
<dbReference type="InterPro" id="IPR047984">
    <property type="entry name" value="XylE-like"/>
</dbReference>
<keyword evidence="8 10" id="KW-0472">Membrane</keyword>
<feature type="transmembrane region" description="Helical" evidence="10">
    <location>
        <begin position="442"/>
        <end position="460"/>
    </location>
</feature>
<evidence type="ECO:0000256" key="6">
    <source>
        <dbReference type="ARBA" id="ARBA00022692"/>
    </source>
</evidence>
<dbReference type="GO" id="GO:0005886">
    <property type="term" value="C:plasma membrane"/>
    <property type="evidence" value="ECO:0007669"/>
    <property type="project" value="UniProtKB-SubCell"/>
</dbReference>
<dbReference type="InterPro" id="IPR050814">
    <property type="entry name" value="Myo-inositol_Transporter"/>
</dbReference>
<feature type="transmembrane region" description="Helical" evidence="10">
    <location>
        <begin position="58"/>
        <end position="79"/>
    </location>
</feature>
<dbReference type="InterPro" id="IPR036259">
    <property type="entry name" value="MFS_trans_sf"/>
</dbReference>
<protein>
    <submittedName>
        <fullName evidence="12">Sugar porter family MFS transporter</fullName>
    </submittedName>
</protein>
<dbReference type="Pfam" id="PF00083">
    <property type="entry name" value="Sugar_tr"/>
    <property type="match status" value="1"/>
</dbReference>
<dbReference type="SUPFAM" id="SSF103473">
    <property type="entry name" value="MFS general substrate transporter"/>
    <property type="match status" value="1"/>
</dbReference>
<keyword evidence="3 9" id="KW-0813">Transport</keyword>
<evidence type="ECO:0000256" key="4">
    <source>
        <dbReference type="ARBA" id="ARBA00022475"/>
    </source>
</evidence>
<accession>A0A849BR98</accession>
<dbReference type="FunFam" id="1.20.1250.20:FF:000122">
    <property type="entry name" value="D-xylose transporter XylE"/>
    <property type="match status" value="1"/>
</dbReference>
<evidence type="ECO:0000256" key="8">
    <source>
        <dbReference type="ARBA" id="ARBA00023136"/>
    </source>
</evidence>
<comment type="subcellular location">
    <subcellularLocation>
        <location evidence="1">Cell membrane</location>
        <topology evidence="1">Multi-pass membrane protein</topology>
    </subcellularLocation>
</comment>
<organism evidence="12 13">
    <name type="scientific">Pseudokineococcus marinus</name>
    <dbReference type="NCBI Taxonomy" id="351215"/>
    <lineage>
        <taxon>Bacteria</taxon>
        <taxon>Bacillati</taxon>
        <taxon>Actinomycetota</taxon>
        <taxon>Actinomycetes</taxon>
        <taxon>Kineosporiales</taxon>
        <taxon>Kineosporiaceae</taxon>
        <taxon>Pseudokineococcus</taxon>
    </lineage>
</organism>
<evidence type="ECO:0000256" key="3">
    <source>
        <dbReference type="ARBA" id="ARBA00022448"/>
    </source>
</evidence>
<keyword evidence="4" id="KW-1003">Cell membrane</keyword>
<dbReference type="PROSITE" id="PS00216">
    <property type="entry name" value="SUGAR_TRANSPORT_1"/>
    <property type="match status" value="1"/>
</dbReference>
<comment type="caution">
    <text evidence="12">The sequence shown here is derived from an EMBL/GenBank/DDBJ whole genome shotgun (WGS) entry which is preliminary data.</text>
</comment>
<feature type="domain" description="Major facilitator superfamily (MFS) profile" evidence="11">
    <location>
        <begin position="25"/>
        <end position="468"/>
    </location>
</feature>
<evidence type="ECO:0000256" key="2">
    <source>
        <dbReference type="ARBA" id="ARBA00010992"/>
    </source>
</evidence>
<dbReference type="GO" id="GO:0022857">
    <property type="term" value="F:transmembrane transporter activity"/>
    <property type="evidence" value="ECO:0007669"/>
    <property type="project" value="InterPro"/>
</dbReference>
<dbReference type="PROSITE" id="PS00217">
    <property type="entry name" value="SUGAR_TRANSPORT_2"/>
    <property type="match status" value="1"/>
</dbReference>
<feature type="transmembrane region" description="Helical" evidence="10">
    <location>
        <begin position="149"/>
        <end position="171"/>
    </location>
</feature>
<dbReference type="PRINTS" id="PR00171">
    <property type="entry name" value="SUGRTRNSPORT"/>
</dbReference>
<feature type="transmembrane region" description="Helical" evidence="10">
    <location>
        <begin position="271"/>
        <end position="293"/>
    </location>
</feature>
<evidence type="ECO:0000256" key="7">
    <source>
        <dbReference type="ARBA" id="ARBA00022989"/>
    </source>
</evidence>
<dbReference type="PANTHER" id="PTHR48020:SF12">
    <property type="entry name" value="PROTON MYO-INOSITOL COTRANSPORTER"/>
    <property type="match status" value="1"/>
</dbReference>
<evidence type="ECO:0000256" key="5">
    <source>
        <dbReference type="ARBA" id="ARBA00022597"/>
    </source>
</evidence>
<dbReference type="EMBL" id="JABEMA010000128">
    <property type="protein sequence ID" value="NNH23352.1"/>
    <property type="molecule type" value="Genomic_DNA"/>
</dbReference>
<feature type="transmembrane region" description="Helical" evidence="10">
    <location>
        <begin position="21"/>
        <end position="38"/>
    </location>
</feature>
<evidence type="ECO:0000256" key="10">
    <source>
        <dbReference type="SAM" id="Phobius"/>
    </source>
</evidence>
<evidence type="ECO:0000256" key="9">
    <source>
        <dbReference type="RuleBase" id="RU003346"/>
    </source>
</evidence>
<evidence type="ECO:0000313" key="12">
    <source>
        <dbReference type="EMBL" id="NNH23352.1"/>
    </source>
</evidence>
<gene>
    <name evidence="12" type="ORF">HLB09_09655</name>
</gene>
<evidence type="ECO:0000313" key="13">
    <source>
        <dbReference type="Proteomes" id="UP000555552"/>
    </source>
</evidence>
<evidence type="ECO:0000259" key="11">
    <source>
        <dbReference type="PROSITE" id="PS50850"/>
    </source>
</evidence>
<dbReference type="RefSeq" id="WP_171203169.1">
    <property type="nucleotide sequence ID" value="NZ_BAAANP010000032.1"/>
</dbReference>
<dbReference type="CDD" id="cd17359">
    <property type="entry name" value="MFS_XylE_like"/>
    <property type="match status" value="1"/>
</dbReference>
<dbReference type="Proteomes" id="UP000555552">
    <property type="component" value="Unassembled WGS sequence"/>
</dbReference>
<keyword evidence="6 10" id="KW-0812">Transmembrane</keyword>
<feature type="transmembrane region" description="Helical" evidence="10">
    <location>
        <begin position="414"/>
        <end position="436"/>
    </location>
</feature>
<dbReference type="InterPro" id="IPR020846">
    <property type="entry name" value="MFS_dom"/>
</dbReference>
<dbReference type="InterPro" id="IPR003663">
    <property type="entry name" value="Sugar/inositol_transpt"/>
</dbReference>
<feature type="transmembrane region" description="Helical" evidence="10">
    <location>
        <begin position="378"/>
        <end position="402"/>
    </location>
</feature>
<keyword evidence="5" id="KW-0762">Sugar transport</keyword>
<dbReference type="AlphaFoldDB" id="A0A849BR98"/>
<feature type="transmembrane region" description="Helical" evidence="10">
    <location>
        <begin position="313"/>
        <end position="331"/>
    </location>
</feature>
<comment type="similarity">
    <text evidence="2 9">Belongs to the major facilitator superfamily. Sugar transporter (TC 2.A.1.1) family.</text>
</comment>
<sequence>MSSSEQSGGAAPPARRDSNRKAVALALAAAVGGFLFGFDSSVINGAVSAIQGQYELSSFVIGFVVAVALLGSAVGAWFAGPLADRIGRTRVMLVSAVLFLASAVGSGFAFTPWDLTFWRVVGGVAIGIASVIAPAYIAEISPSKIRGRLASFQQLAITLGIFAALLSDAFFAGAADGGASGTFAGLDTWRWMLLAEAVPAVVFGILALLIPESPRYLVAKGQTQRAVAVFRDSLHARNADALVQAVRKSLQREDEPSMRDLRGPRLGLQPIVWTGIILSVLQQFVGINVIFYYSTTLWQSVGFDESDSFTISVFTAVLNVLVTFVAVAFVDKVGRRKLLMAGSAGMVLGLGAVTLAFTQAAVVPGQDDVSLPTGWGPVALVGANLFVIAFGASWGPVVWVLLGEMFPNRIRAAALAVAASAQWIANFIVTVTFPVLSQDVSLWATYLIYTVFAALSFLFVKTKVVETNGVELEDMGTDKQSAPARAGT</sequence>
<keyword evidence="13" id="KW-1185">Reference proteome</keyword>
<feature type="transmembrane region" description="Helical" evidence="10">
    <location>
        <begin position="91"/>
        <end position="110"/>
    </location>
</feature>